<feature type="region of interest" description="Disordered" evidence="16">
    <location>
        <begin position="689"/>
        <end position="717"/>
    </location>
</feature>
<dbReference type="AlphaFoldDB" id="A0A915NXL6"/>
<dbReference type="GO" id="GO:0004568">
    <property type="term" value="F:chitinase activity"/>
    <property type="evidence" value="ECO:0007669"/>
    <property type="project" value="UniProtKB-ARBA"/>
</dbReference>
<keyword evidence="7 13" id="KW-0067">ATP-binding</keyword>
<dbReference type="InterPro" id="IPR001223">
    <property type="entry name" value="Glyco_hydro18_cat"/>
</dbReference>
<feature type="domain" description="GH18" evidence="19">
    <location>
        <begin position="642"/>
        <end position="1001"/>
    </location>
</feature>
<keyword evidence="8 15" id="KW-0175">Coiled coil</keyword>
<keyword evidence="6 14" id="KW-0378">Hydrolase</keyword>
<dbReference type="PANTHER" id="PTHR47968">
    <property type="entry name" value="CENTROMERE PROTEIN E"/>
    <property type="match status" value="1"/>
</dbReference>
<dbReference type="GO" id="GO:0003777">
    <property type="term" value="F:microtubule motor activity"/>
    <property type="evidence" value="ECO:0007669"/>
    <property type="project" value="InterPro"/>
</dbReference>
<dbReference type="SMART" id="SM00494">
    <property type="entry name" value="ChtBD2"/>
    <property type="match status" value="2"/>
</dbReference>
<dbReference type="GO" id="GO:0008061">
    <property type="term" value="F:chitin binding"/>
    <property type="evidence" value="ECO:0007669"/>
    <property type="project" value="UniProtKB-KW"/>
</dbReference>
<dbReference type="PANTHER" id="PTHR47968:SF13">
    <property type="entry name" value="KINESIN-LIKE PROTEIN KIF19 ISOFORM X1"/>
    <property type="match status" value="1"/>
</dbReference>
<dbReference type="Pfam" id="PF00225">
    <property type="entry name" value="Kinesin"/>
    <property type="match status" value="1"/>
</dbReference>
<feature type="domain" description="Chitin-binding type-2" evidence="18">
    <location>
        <begin position="1042"/>
        <end position="1105"/>
    </location>
</feature>
<keyword evidence="11" id="KW-0206">Cytoskeleton</keyword>
<feature type="domain" description="Kinesin motor" evidence="17">
    <location>
        <begin position="12"/>
        <end position="349"/>
    </location>
</feature>
<dbReference type="GO" id="GO:0008017">
    <property type="term" value="F:microtubule binding"/>
    <property type="evidence" value="ECO:0007669"/>
    <property type="project" value="InterPro"/>
</dbReference>
<evidence type="ECO:0000259" key="17">
    <source>
        <dbReference type="PROSITE" id="PS50067"/>
    </source>
</evidence>
<evidence type="ECO:0000256" key="14">
    <source>
        <dbReference type="RuleBase" id="RU000489"/>
    </source>
</evidence>
<dbReference type="InterPro" id="IPR036508">
    <property type="entry name" value="Chitin-bd_dom_sf"/>
</dbReference>
<keyword evidence="4" id="KW-0493">Microtubule</keyword>
<evidence type="ECO:0000256" key="7">
    <source>
        <dbReference type="ARBA" id="ARBA00022840"/>
    </source>
</evidence>
<dbReference type="PROSITE" id="PS50067">
    <property type="entry name" value="KINESIN_MOTOR_2"/>
    <property type="match status" value="1"/>
</dbReference>
<keyword evidence="5 13" id="KW-0547">Nucleotide-binding</keyword>
<dbReference type="InterPro" id="IPR017853">
    <property type="entry name" value="GH"/>
</dbReference>
<sequence>MPPTDRAGGSTKLSVFVRVRPLDLNNRNKGEFECISVVDNKRLLLVDPDKFSADPLRQNRAQERSFNFDRVFGPTASEIDVQEEMRSSQGLIDNLVQFGRNGTVLAYGPTGTGKTHTMVGTRERPGLMTQMTRALYARLGEMGDRETRVFISFMELYNENIRDLLTPKGGPHLDLLEDNHGNVQVPSLSRVRAPNSNRILQLLQEGNSRRTQEATGANATSSRSHALLQISLMRNERERGKLFLIDLAGSERAAHTQNQGQRLKEGAAINRSLLALGNVINALSAAQNGRGRATFVNYRDSKLTRLLKDSLAGGADGAKTVLIAHVTPSSVHYDETFNTLTYATRALSIDLRQSRPRRPASADRSYSEALATLRAEAQKAGRLELGGGHNAYNSTGHLADDYVQSPKRRGNVPNNYDNNRRNTSPPSNLPLVIPTLALHNTNSTNTTTNKRNTNTQQQAVKLPRIGGTLFDSERLLRANTEAFELETQKQARISILEAYEGQKDENEEREDNQIINSGERLQKAVEKMRTELGEIERRHSVLMENRHKLEAALRKGEQNMRSIETRMRAQAKEPQQIQVIELLSVLAKQQAERAAIHSDFAIQSRRLRRQESAFKQLRRYERVADLLIGVGGEKVDGDEERSQLFREYRILRSQLSKLLEQNSINNGIPSWNAQILERLNNGERNIINTSKNVNNGKRRDSESPPTMRAYDPADLPSDWQPKGIQQNRQKFINSAIAFVRLHNFDGVDIDWEYPKGETDKLNLNYFLKEFKDAISSESVTSYKPKLLLTAAVAAGTENIDGGYDIPTISKYFDFILLMSYDFHGAWEQKTGMNAPLYGRATDPPELKNWHSGAANYWFHKGMPKNKIIVGIPTYGRGWTLTHPQDQRGLDAPGSAANPTKYVQTAGTAAYYEFCEMLATGAEHHFNKEMQVPYLISDKDQWFSYEDVNSILIKINWIKQNQFGGAFVWTLDFDDFNGLCPDAQHLGKYPLIGAIASELTNKTINTKLIQPSILPSPSQITPSTTSISPISNCSNIKPNNNNNNFCVGKKDGFMQLPQQSLSALYLPEEFLLCLSGNAFPMWCPKGLHFNSNYGFCTFPLHTSSPPPFPFPEHHSKRTLINTQPSNRKKFVCISDGFFADPNSCVHFYRCVGTTAYRFDCPPGLLFNKKLLLCDRPNDVVSGDDYYDCV</sequence>
<dbReference type="InterPro" id="IPR036961">
    <property type="entry name" value="Kinesin_motor_dom_sf"/>
</dbReference>
<dbReference type="GO" id="GO:0006032">
    <property type="term" value="P:chitin catabolic process"/>
    <property type="evidence" value="ECO:0007669"/>
    <property type="project" value="UniProtKB-ARBA"/>
</dbReference>
<dbReference type="PROSITE" id="PS51910">
    <property type="entry name" value="GH18_2"/>
    <property type="match status" value="1"/>
</dbReference>
<dbReference type="PRINTS" id="PR00380">
    <property type="entry name" value="KINESINHEAVY"/>
</dbReference>
<evidence type="ECO:0000313" key="21">
    <source>
        <dbReference type="WBParaSite" id="scf7180000421190.g6457"/>
    </source>
</evidence>
<keyword evidence="20" id="KW-1185">Reference proteome</keyword>
<dbReference type="GO" id="GO:0005975">
    <property type="term" value="P:carbohydrate metabolic process"/>
    <property type="evidence" value="ECO:0007669"/>
    <property type="project" value="InterPro"/>
</dbReference>
<feature type="binding site" evidence="13">
    <location>
        <begin position="108"/>
        <end position="115"/>
    </location>
    <ligand>
        <name>ATP</name>
        <dbReference type="ChEBI" id="CHEBI:30616"/>
    </ligand>
</feature>
<dbReference type="InterPro" id="IPR001752">
    <property type="entry name" value="Kinesin_motor_dom"/>
</dbReference>
<evidence type="ECO:0000256" key="4">
    <source>
        <dbReference type="ARBA" id="ARBA00022701"/>
    </source>
</evidence>
<evidence type="ECO:0000256" key="1">
    <source>
        <dbReference type="ARBA" id="ARBA00004245"/>
    </source>
</evidence>
<evidence type="ECO:0000256" key="15">
    <source>
        <dbReference type="SAM" id="Coils"/>
    </source>
</evidence>
<evidence type="ECO:0000256" key="12">
    <source>
        <dbReference type="ARBA" id="ARBA00023295"/>
    </source>
</evidence>
<dbReference type="SMART" id="SM00129">
    <property type="entry name" value="KISc"/>
    <property type="match status" value="1"/>
</dbReference>
<dbReference type="Gene3D" id="3.40.850.10">
    <property type="entry name" value="Kinesin motor domain"/>
    <property type="match status" value="1"/>
</dbReference>
<feature type="domain" description="Chitin-binding type-2" evidence="18">
    <location>
        <begin position="1128"/>
        <end position="1188"/>
    </location>
</feature>
<evidence type="ECO:0000259" key="19">
    <source>
        <dbReference type="PROSITE" id="PS51910"/>
    </source>
</evidence>
<dbReference type="PROSITE" id="PS00411">
    <property type="entry name" value="KINESIN_MOTOR_1"/>
    <property type="match status" value="1"/>
</dbReference>
<keyword evidence="12 14" id="KW-0326">Glycosidase</keyword>
<dbReference type="GO" id="GO:0005874">
    <property type="term" value="C:microtubule"/>
    <property type="evidence" value="ECO:0007669"/>
    <property type="project" value="UniProtKB-KW"/>
</dbReference>
<evidence type="ECO:0000256" key="5">
    <source>
        <dbReference type="ARBA" id="ARBA00022741"/>
    </source>
</evidence>
<dbReference type="SMART" id="SM00636">
    <property type="entry name" value="Glyco_18"/>
    <property type="match status" value="1"/>
</dbReference>
<evidence type="ECO:0000256" key="11">
    <source>
        <dbReference type="ARBA" id="ARBA00023212"/>
    </source>
</evidence>
<dbReference type="InterPro" id="IPR002557">
    <property type="entry name" value="Chitin-bd_dom"/>
</dbReference>
<keyword evidence="10 13" id="KW-0505">Motor protein</keyword>
<dbReference type="PROSITE" id="PS01095">
    <property type="entry name" value="GH18_1"/>
    <property type="match status" value="1"/>
</dbReference>
<dbReference type="Proteomes" id="UP000887560">
    <property type="component" value="Unplaced"/>
</dbReference>
<dbReference type="SUPFAM" id="SSF57625">
    <property type="entry name" value="Invertebrate chitin-binding proteins"/>
    <property type="match status" value="2"/>
</dbReference>
<evidence type="ECO:0000256" key="9">
    <source>
        <dbReference type="ARBA" id="ARBA00023157"/>
    </source>
</evidence>
<dbReference type="InterPro" id="IPR027640">
    <property type="entry name" value="Kinesin-like_fam"/>
</dbReference>
<dbReference type="Pfam" id="PF01607">
    <property type="entry name" value="CBM_14"/>
    <property type="match status" value="1"/>
</dbReference>
<keyword evidence="11" id="KW-0963">Cytoplasm</keyword>
<evidence type="ECO:0000256" key="13">
    <source>
        <dbReference type="PROSITE-ProRule" id="PRU00283"/>
    </source>
</evidence>
<dbReference type="InterPro" id="IPR029070">
    <property type="entry name" value="Chitinase_insertion_sf"/>
</dbReference>
<dbReference type="Gene3D" id="3.20.20.80">
    <property type="entry name" value="Glycosidases"/>
    <property type="match status" value="2"/>
</dbReference>
<dbReference type="SUPFAM" id="SSF54556">
    <property type="entry name" value="Chitinase insertion domain"/>
    <property type="match status" value="1"/>
</dbReference>
<evidence type="ECO:0000256" key="3">
    <source>
        <dbReference type="ARBA" id="ARBA00022669"/>
    </source>
</evidence>
<comment type="similarity">
    <text evidence="2">Belongs to the glycosyl hydrolase 18 family. Chitinase class II subfamily.</text>
</comment>
<evidence type="ECO:0000259" key="18">
    <source>
        <dbReference type="PROSITE" id="PS50940"/>
    </source>
</evidence>
<dbReference type="InterPro" id="IPR011583">
    <property type="entry name" value="Chitinase_II/V-like_cat"/>
</dbReference>
<feature type="coiled-coil region" evidence="15">
    <location>
        <begin position="518"/>
        <end position="566"/>
    </location>
</feature>
<evidence type="ECO:0000256" key="2">
    <source>
        <dbReference type="ARBA" id="ARBA00009121"/>
    </source>
</evidence>
<comment type="similarity">
    <text evidence="13">Belongs to the TRAFAC class myosin-kinesin ATPase superfamily. Kinesin family.</text>
</comment>
<protein>
    <submittedName>
        <fullName evidence="21">Kinesin-like protein</fullName>
    </submittedName>
</protein>
<name>A0A915NXL6_9BILA</name>
<evidence type="ECO:0000256" key="8">
    <source>
        <dbReference type="ARBA" id="ARBA00023054"/>
    </source>
</evidence>
<dbReference type="Pfam" id="PF00704">
    <property type="entry name" value="Glyco_hydro_18"/>
    <property type="match status" value="1"/>
</dbReference>
<accession>A0A915NXL6</accession>
<keyword evidence="3" id="KW-0147">Chitin-binding</keyword>
<dbReference type="InterPro" id="IPR001579">
    <property type="entry name" value="Glyco_hydro_18_chit_AS"/>
</dbReference>
<comment type="subcellular location">
    <subcellularLocation>
        <location evidence="1">Cytoplasm</location>
        <location evidence="1">Cytoskeleton</location>
    </subcellularLocation>
</comment>
<dbReference type="SUPFAM" id="SSF52540">
    <property type="entry name" value="P-loop containing nucleoside triphosphate hydrolases"/>
    <property type="match status" value="1"/>
</dbReference>
<dbReference type="WBParaSite" id="scf7180000421190.g6457">
    <property type="protein sequence ID" value="scf7180000421190.g6457"/>
    <property type="gene ID" value="scf7180000421190.g6457"/>
</dbReference>
<dbReference type="GO" id="GO:0005524">
    <property type="term" value="F:ATP binding"/>
    <property type="evidence" value="ECO:0007669"/>
    <property type="project" value="UniProtKB-UniRule"/>
</dbReference>
<proteinExistence type="inferred from homology"/>
<reference evidence="21" key="1">
    <citation type="submission" date="2022-11" db="UniProtKB">
        <authorList>
            <consortium name="WormBaseParasite"/>
        </authorList>
    </citation>
    <scope>IDENTIFICATION</scope>
</reference>
<dbReference type="PROSITE" id="PS50940">
    <property type="entry name" value="CHIT_BIND_II"/>
    <property type="match status" value="2"/>
</dbReference>
<feature type="region of interest" description="Disordered" evidence="16">
    <location>
        <begin position="386"/>
        <end position="429"/>
    </location>
</feature>
<evidence type="ECO:0000256" key="16">
    <source>
        <dbReference type="SAM" id="MobiDB-lite"/>
    </source>
</evidence>
<keyword evidence="9" id="KW-1015">Disulfide bond</keyword>
<organism evidence="20 21">
    <name type="scientific">Meloidogyne floridensis</name>
    <dbReference type="NCBI Taxonomy" id="298350"/>
    <lineage>
        <taxon>Eukaryota</taxon>
        <taxon>Metazoa</taxon>
        <taxon>Ecdysozoa</taxon>
        <taxon>Nematoda</taxon>
        <taxon>Chromadorea</taxon>
        <taxon>Rhabditida</taxon>
        <taxon>Tylenchina</taxon>
        <taxon>Tylenchomorpha</taxon>
        <taxon>Tylenchoidea</taxon>
        <taxon>Meloidogynidae</taxon>
        <taxon>Meloidogyninae</taxon>
        <taxon>Meloidogyne</taxon>
    </lineage>
</organism>
<dbReference type="GO" id="GO:0005576">
    <property type="term" value="C:extracellular region"/>
    <property type="evidence" value="ECO:0007669"/>
    <property type="project" value="InterPro"/>
</dbReference>
<dbReference type="SUPFAM" id="SSF51445">
    <property type="entry name" value="(Trans)glycosidases"/>
    <property type="match status" value="1"/>
</dbReference>
<evidence type="ECO:0000256" key="10">
    <source>
        <dbReference type="ARBA" id="ARBA00023175"/>
    </source>
</evidence>
<dbReference type="InterPro" id="IPR019821">
    <property type="entry name" value="Kinesin_motor_CS"/>
</dbReference>
<dbReference type="Gene3D" id="2.170.140.10">
    <property type="entry name" value="Chitin binding domain"/>
    <property type="match status" value="1"/>
</dbReference>
<evidence type="ECO:0000256" key="6">
    <source>
        <dbReference type="ARBA" id="ARBA00022801"/>
    </source>
</evidence>
<dbReference type="GO" id="GO:0007018">
    <property type="term" value="P:microtubule-based movement"/>
    <property type="evidence" value="ECO:0007669"/>
    <property type="project" value="InterPro"/>
</dbReference>
<evidence type="ECO:0000313" key="20">
    <source>
        <dbReference type="Proteomes" id="UP000887560"/>
    </source>
</evidence>
<dbReference type="InterPro" id="IPR027417">
    <property type="entry name" value="P-loop_NTPase"/>
</dbReference>